<dbReference type="SUPFAM" id="SSF56024">
    <property type="entry name" value="Phospholipase D/nuclease"/>
    <property type="match status" value="2"/>
</dbReference>
<evidence type="ECO:0000313" key="7">
    <source>
        <dbReference type="EMBL" id="UXY16343.1"/>
    </source>
</evidence>
<evidence type="ECO:0000256" key="5">
    <source>
        <dbReference type="SAM" id="Coils"/>
    </source>
</evidence>
<name>A0ABY6DRK7_9NEIS</name>
<dbReference type="Proteomes" id="UP001061302">
    <property type="component" value="Chromosome"/>
</dbReference>
<dbReference type="PANTHER" id="PTHR18896:SF76">
    <property type="entry name" value="PHOSPHOLIPASE"/>
    <property type="match status" value="1"/>
</dbReference>
<feature type="domain" description="PLD phosphodiesterase" evidence="6">
    <location>
        <begin position="555"/>
        <end position="582"/>
    </location>
</feature>
<dbReference type="InterPro" id="IPR025202">
    <property type="entry name" value="PLD-like_dom"/>
</dbReference>
<dbReference type="InterPro" id="IPR001736">
    <property type="entry name" value="PLipase_D/transphosphatidylase"/>
</dbReference>
<dbReference type="Gene3D" id="3.30.870.10">
    <property type="entry name" value="Endonuclease Chain A"/>
    <property type="match status" value="2"/>
</dbReference>
<evidence type="ECO:0000313" key="8">
    <source>
        <dbReference type="Proteomes" id="UP001061302"/>
    </source>
</evidence>
<evidence type="ECO:0000256" key="4">
    <source>
        <dbReference type="ARBA" id="ARBA00023098"/>
    </source>
</evidence>
<keyword evidence="8" id="KW-1185">Reference proteome</keyword>
<keyword evidence="2" id="KW-0677">Repeat</keyword>
<keyword evidence="5" id="KW-0175">Coiled coil</keyword>
<dbReference type="PROSITE" id="PS50035">
    <property type="entry name" value="PLD"/>
    <property type="match status" value="1"/>
</dbReference>
<dbReference type="Pfam" id="PF13091">
    <property type="entry name" value="PLDc_2"/>
    <property type="match status" value="1"/>
</dbReference>
<dbReference type="SMART" id="SM00155">
    <property type="entry name" value="PLDc"/>
    <property type="match status" value="2"/>
</dbReference>
<reference evidence="7" key="1">
    <citation type="submission" date="2022-10" db="EMBL/GenBank/DDBJ databases">
        <title>Chitiniphilus purpureus sp. nov., a novel chitin-degrading bacterium isolated from crawfish pond sediment.</title>
        <authorList>
            <person name="Li K."/>
        </authorList>
    </citation>
    <scope>NUCLEOTIDE SEQUENCE</scope>
    <source>
        <strain evidence="7">CD1</strain>
    </source>
</reference>
<feature type="coiled-coil region" evidence="5">
    <location>
        <begin position="427"/>
        <end position="454"/>
    </location>
</feature>
<accession>A0ABY6DRK7</accession>
<organism evidence="7 8">
    <name type="scientific">Chitiniphilus purpureus</name>
    <dbReference type="NCBI Taxonomy" id="2981137"/>
    <lineage>
        <taxon>Bacteria</taxon>
        <taxon>Pseudomonadati</taxon>
        <taxon>Pseudomonadota</taxon>
        <taxon>Betaproteobacteria</taxon>
        <taxon>Neisseriales</taxon>
        <taxon>Chitinibacteraceae</taxon>
        <taxon>Chitiniphilus</taxon>
    </lineage>
</organism>
<evidence type="ECO:0000256" key="3">
    <source>
        <dbReference type="ARBA" id="ARBA00022801"/>
    </source>
</evidence>
<sequence length="662" mass="74958">MGDKIVTPISVNQGLHCTLTPPWFVQHSEYHPLNGNFEFLINGEQAFGAVHRAIEQARHSVCIICWGFQPSMHFIRDGRSPAIGALLAQKAAAGIKVRVLCYSVGPYYVSGTGAAVDEPNMPNRSGPYRPSAMDVPPTSTQAQNDYDSQWFSRYDRDRGLVQAGVKRVQDLLDDTTVRNLHFRSRGFTLSERNQLLNQDYEDRNISGGMRRTLAASPSHHQKMVLVDYESPADHIGFVMGHNMLDEYWDTSDHSCVQRSARTGRNGKLPRQDLSSRITGQLCGDLVRNFRQAWKHDTGEVLPEPPAYYPLRDTLGQRIQGQVLRTQPQYRVEDIKKAYLQAVNNATQCIYIENQYFRWPPLADKIRNAATKQCQWGRDPARHRSLYLFVVTNSSNAGLGKGTVKTHEMLDSLGRADAMPGVELQQRIDDQRLAIAQLDQRLDLASRNLARIDRTLPNPAVFKDGQYPSAYTQNPKTRADLERYNALIKQRVELQRRRDELQRQRDELERLAKQAEQGQGPGLPQTDLIAPEPRPGLKVHVCTLVPPDTPAGRIWNEVYVHAKLMIVNDTFMTLGSTNINSRSMEVDSELNIAHCNPHISKQARLDLWRIHTKGIGAQEDVADAFQMWGELIKINKEREAKTRTPQASLRGFMRIDPTLSDSD</sequence>
<dbReference type="InterPro" id="IPR015679">
    <property type="entry name" value="PLipase_D_fam"/>
</dbReference>
<protein>
    <recommendedName>
        <fullName evidence="6">PLD phosphodiesterase domain-containing protein</fullName>
    </recommendedName>
</protein>
<keyword evidence="3" id="KW-0378">Hydrolase</keyword>
<evidence type="ECO:0000256" key="2">
    <source>
        <dbReference type="ARBA" id="ARBA00022737"/>
    </source>
</evidence>
<evidence type="ECO:0000256" key="1">
    <source>
        <dbReference type="ARBA" id="ARBA00000798"/>
    </source>
</evidence>
<keyword evidence="4" id="KW-0443">Lipid metabolism</keyword>
<proteinExistence type="predicted"/>
<feature type="coiled-coil region" evidence="5">
    <location>
        <begin position="483"/>
        <end position="517"/>
    </location>
</feature>
<evidence type="ECO:0000259" key="6">
    <source>
        <dbReference type="PROSITE" id="PS50035"/>
    </source>
</evidence>
<dbReference type="RefSeq" id="WP_263125802.1">
    <property type="nucleotide sequence ID" value="NZ_CP106753.1"/>
</dbReference>
<dbReference type="PANTHER" id="PTHR18896">
    <property type="entry name" value="PHOSPHOLIPASE D"/>
    <property type="match status" value="1"/>
</dbReference>
<gene>
    <name evidence="7" type="ORF">N8I74_04810</name>
</gene>
<dbReference type="EMBL" id="CP106753">
    <property type="protein sequence ID" value="UXY16343.1"/>
    <property type="molecule type" value="Genomic_DNA"/>
</dbReference>
<comment type="catalytic activity">
    <reaction evidence="1">
        <text>a 1,2-diacyl-sn-glycero-3-phosphocholine + H2O = a 1,2-diacyl-sn-glycero-3-phosphate + choline + H(+)</text>
        <dbReference type="Rhea" id="RHEA:14445"/>
        <dbReference type="ChEBI" id="CHEBI:15354"/>
        <dbReference type="ChEBI" id="CHEBI:15377"/>
        <dbReference type="ChEBI" id="CHEBI:15378"/>
        <dbReference type="ChEBI" id="CHEBI:57643"/>
        <dbReference type="ChEBI" id="CHEBI:58608"/>
        <dbReference type="EC" id="3.1.4.4"/>
    </reaction>
</comment>